<keyword evidence="1" id="KW-1133">Transmembrane helix</keyword>
<dbReference type="AlphaFoldDB" id="A0A0A9F925"/>
<sequence>MSTRYSLYLCSSHSLIICVAFSLTMIRSV</sequence>
<keyword evidence="1" id="KW-0472">Membrane</keyword>
<evidence type="ECO:0000256" key="1">
    <source>
        <dbReference type="SAM" id="Phobius"/>
    </source>
</evidence>
<organism evidence="2">
    <name type="scientific">Arundo donax</name>
    <name type="common">Giant reed</name>
    <name type="synonym">Donax arundinaceus</name>
    <dbReference type="NCBI Taxonomy" id="35708"/>
    <lineage>
        <taxon>Eukaryota</taxon>
        <taxon>Viridiplantae</taxon>
        <taxon>Streptophyta</taxon>
        <taxon>Embryophyta</taxon>
        <taxon>Tracheophyta</taxon>
        <taxon>Spermatophyta</taxon>
        <taxon>Magnoliopsida</taxon>
        <taxon>Liliopsida</taxon>
        <taxon>Poales</taxon>
        <taxon>Poaceae</taxon>
        <taxon>PACMAD clade</taxon>
        <taxon>Arundinoideae</taxon>
        <taxon>Arundineae</taxon>
        <taxon>Arundo</taxon>
    </lineage>
</organism>
<feature type="transmembrane region" description="Helical" evidence="1">
    <location>
        <begin position="6"/>
        <end position="26"/>
    </location>
</feature>
<protein>
    <submittedName>
        <fullName evidence="2">Uncharacterized protein</fullName>
    </submittedName>
</protein>
<dbReference type="EMBL" id="GBRH01191290">
    <property type="protein sequence ID" value="JAE06606.1"/>
    <property type="molecule type" value="Transcribed_RNA"/>
</dbReference>
<accession>A0A0A9F925</accession>
<proteinExistence type="predicted"/>
<reference evidence="2" key="2">
    <citation type="journal article" date="2015" name="Data Brief">
        <title>Shoot transcriptome of the giant reed, Arundo donax.</title>
        <authorList>
            <person name="Barrero R.A."/>
            <person name="Guerrero F.D."/>
            <person name="Moolhuijzen P."/>
            <person name="Goolsby J.A."/>
            <person name="Tidwell J."/>
            <person name="Bellgard S.E."/>
            <person name="Bellgard M.I."/>
        </authorList>
    </citation>
    <scope>NUCLEOTIDE SEQUENCE</scope>
    <source>
        <tissue evidence="2">Shoot tissue taken approximately 20 cm above the soil surface</tissue>
    </source>
</reference>
<name>A0A0A9F925_ARUDO</name>
<reference evidence="2" key="1">
    <citation type="submission" date="2014-09" db="EMBL/GenBank/DDBJ databases">
        <authorList>
            <person name="Magalhaes I.L.F."/>
            <person name="Oliveira U."/>
            <person name="Santos F.R."/>
            <person name="Vidigal T.H.D.A."/>
            <person name="Brescovit A.D."/>
            <person name="Santos A.J."/>
        </authorList>
    </citation>
    <scope>NUCLEOTIDE SEQUENCE</scope>
    <source>
        <tissue evidence="2">Shoot tissue taken approximately 20 cm above the soil surface</tissue>
    </source>
</reference>
<keyword evidence="1" id="KW-0812">Transmembrane</keyword>
<evidence type="ECO:0000313" key="2">
    <source>
        <dbReference type="EMBL" id="JAE06606.1"/>
    </source>
</evidence>